<dbReference type="CDD" id="cd02869">
    <property type="entry name" value="PseudoU_synth_RluA_like"/>
    <property type="match status" value="1"/>
</dbReference>
<protein>
    <recommendedName>
        <fullName evidence="5">Pseudouridine synthase</fullName>
        <ecNumber evidence="5">5.4.99.-</ecNumber>
    </recommendedName>
</protein>
<dbReference type="InterPro" id="IPR006224">
    <property type="entry name" value="PsdUridine_synth_RluA-like_CS"/>
</dbReference>
<dbReference type="GO" id="GO:0120159">
    <property type="term" value="F:rRNA pseudouridine synthase activity"/>
    <property type="evidence" value="ECO:0007669"/>
    <property type="project" value="UniProtKB-ARBA"/>
</dbReference>
<dbReference type="PROSITE" id="PS01129">
    <property type="entry name" value="PSI_RLU"/>
    <property type="match status" value="1"/>
</dbReference>
<dbReference type="EMBL" id="DSQF01000028">
    <property type="protein sequence ID" value="HGZ44464.1"/>
    <property type="molecule type" value="Genomic_DNA"/>
</dbReference>
<feature type="domain" description="RNA-binding S4" evidence="6">
    <location>
        <begin position="15"/>
        <end position="75"/>
    </location>
</feature>
<evidence type="ECO:0000256" key="5">
    <source>
        <dbReference type="RuleBase" id="RU362028"/>
    </source>
</evidence>
<dbReference type="InterPro" id="IPR020103">
    <property type="entry name" value="PsdUridine_synth_cat_dom_sf"/>
</dbReference>
<gene>
    <name evidence="7" type="ORF">ENR23_13820</name>
</gene>
<comment type="catalytic activity">
    <reaction evidence="5">
        <text>a uridine in RNA = a pseudouridine in RNA</text>
        <dbReference type="Rhea" id="RHEA:48348"/>
        <dbReference type="Rhea" id="RHEA-COMP:12068"/>
        <dbReference type="Rhea" id="RHEA-COMP:12069"/>
        <dbReference type="ChEBI" id="CHEBI:65314"/>
        <dbReference type="ChEBI" id="CHEBI:65315"/>
    </reaction>
</comment>
<dbReference type="InterPro" id="IPR036986">
    <property type="entry name" value="S4_RNA-bd_sf"/>
</dbReference>
<organism evidence="7">
    <name type="scientific">Eiseniibacteriota bacterium</name>
    <dbReference type="NCBI Taxonomy" id="2212470"/>
    <lineage>
        <taxon>Bacteria</taxon>
        <taxon>Candidatus Eiseniibacteriota</taxon>
    </lineage>
</organism>
<accession>A0A832I6K2</accession>
<keyword evidence="4" id="KW-0694">RNA-binding</keyword>
<dbReference type="InterPro" id="IPR050188">
    <property type="entry name" value="RluA_PseudoU_synthase"/>
</dbReference>
<dbReference type="PANTHER" id="PTHR21600">
    <property type="entry name" value="MITOCHONDRIAL RNA PSEUDOURIDINE SYNTHASE"/>
    <property type="match status" value="1"/>
</dbReference>
<sequence>MPVPEWVVPAPGAGVRLDVFLAGAQADLSRSRLQALIRAGRVRVNARAARASQRLRAGDRVVVDLPPPRPSRLEPEAIALEVAYEDADLLVVHKPAGLVVHPGAGVERGTLVHALLHRDPGIAGVGGEGRPGIVHRLDRDTSGLLVVARTPRAYRALVEAMKERRVKRVYRALVWGDPRGRTGVVDAPIGRDPRRRQRMAVVARGGRPARTRWRVRARWGVAADLDLALDTGRTHQIRVHLAHLGHPVVGDPLYGGRHKKQLSLGEPQRSLAAALLRLMARQALHAAGLSFAHPFTGEILHFRSPLPDDMTQAIELLDTHPGLVRESP</sequence>
<dbReference type="SMART" id="SM00363">
    <property type="entry name" value="S4"/>
    <property type="match status" value="1"/>
</dbReference>
<comment type="similarity">
    <text evidence="1 5">Belongs to the pseudouridine synthase RluA family.</text>
</comment>
<name>A0A832I6K2_UNCEI</name>
<feature type="active site" evidence="3">
    <location>
        <position position="138"/>
    </location>
</feature>
<dbReference type="InterPro" id="IPR006145">
    <property type="entry name" value="PsdUridine_synth_RsuA/RluA"/>
</dbReference>
<dbReference type="Pfam" id="PF00849">
    <property type="entry name" value="PseudoU_synth_2"/>
    <property type="match status" value="1"/>
</dbReference>
<dbReference type="EC" id="5.4.99.-" evidence="5"/>
<dbReference type="Gene3D" id="3.30.2350.10">
    <property type="entry name" value="Pseudouridine synthase"/>
    <property type="match status" value="1"/>
</dbReference>
<proteinExistence type="inferred from homology"/>
<evidence type="ECO:0000259" key="6">
    <source>
        <dbReference type="SMART" id="SM00363"/>
    </source>
</evidence>
<dbReference type="Gene3D" id="3.10.290.10">
    <property type="entry name" value="RNA-binding S4 domain"/>
    <property type="match status" value="1"/>
</dbReference>
<comment type="function">
    <text evidence="5">Responsible for synthesis of pseudouridine from uracil.</text>
</comment>
<evidence type="ECO:0000256" key="2">
    <source>
        <dbReference type="ARBA" id="ARBA00023235"/>
    </source>
</evidence>
<dbReference type="CDD" id="cd00165">
    <property type="entry name" value="S4"/>
    <property type="match status" value="1"/>
</dbReference>
<evidence type="ECO:0000313" key="7">
    <source>
        <dbReference type="EMBL" id="HGZ44464.1"/>
    </source>
</evidence>
<dbReference type="InterPro" id="IPR006225">
    <property type="entry name" value="PsdUridine_synth_RluC/D"/>
</dbReference>
<dbReference type="SUPFAM" id="SSF55120">
    <property type="entry name" value="Pseudouridine synthase"/>
    <property type="match status" value="1"/>
</dbReference>
<comment type="caution">
    <text evidence="7">The sequence shown here is derived from an EMBL/GenBank/DDBJ whole genome shotgun (WGS) entry which is preliminary data.</text>
</comment>
<dbReference type="GO" id="GO:0003723">
    <property type="term" value="F:RNA binding"/>
    <property type="evidence" value="ECO:0007669"/>
    <property type="project" value="UniProtKB-KW"/>
</dbReference>
<dbReference type="AlphaFoldDB" id="A0A832I6K2"/>
<dbReference type="GO" id="GO:0000455">
    <property type="term" value="P:enzyme-directed rRNA pseudouridine synthesis"/>
    <property type="evidence" value="ECO:0007669"/>
    <property type="project" value="TreeGrafter"/>
</dbReference>
<dbReference type="Pfam" id="PF01479">
    <property type="entry name" value="S4"/>
    <property type="match status" value="1"/>
</dbReference>
<evidence type="ECO:0000256" key="4">
    <source>
        <dbReference type="PROSITE-ProRule" id="PRU00182"/>
    </source>
</evidence>
<dbReference type="PROSITE" id="PS50889">
    <property type="entry name" value="S4"/>
    <property type="match status" value="1"/>
</dbReference>
<dbReference type="PANTHER" id="PTHR21600:SF44">
    <property type="entry name" value="RIBOSOMAL LARGE SUBUNIT PSEUDOURIDINE SYNTHASE D"/>
    <property type="match status" value="1"/>
</dbReference>
<dbReference type="NCBIfam" id="TIGR00005">
    <property type="entry name" value="rluA_subfam"/>
    <property type="match status" value="1"/>
</dbReference>
<keyword evidence="2 5" id="KW-0413">Isomerase</keyword>
<dbReference type="InterPro" id="IPR002942">
    <property type="entry name" value="S4_RNA-bd"/>
</dbReference>
<evidence type="ECO:0000256" key="3">
    <source>
        <dbReference type="PIRSR" id="PIRSR606225-1"/>
    </source>
</evidence>
<reference evidence="7" key="1">
    <citation type="journal article" date="2020" name="mSystems">
        <title>Genome- and Community-Level Interaction Insights into Carbon Utilization and Element Cycling Functions of Hydrothermarchaeota in Hydrothermal Sediment.</title>
        <authorList>
            <person name="Zhou Z."/>
            <person name="Liu Y."/>
            <person name="Xu W."/>
            <person name="Pan J."/>
            <person name="Luo Z.H."/>
            <person name="Li M."/>
        </authorList>
    </citation>
    <scope>NUCLEOTIDE SEQUENCE [LARGE SCALE GENOMIC DNA]</scope>
    <source>
        <strain evidence="7">SpSt-381</strain>
    </source>
</reference>
<dbReference type="SUPFAM" id="SSF55174">
    <property type="entry name" value="Alpha-L RNA-binding motif"/>
    <property type="match status" value="1"/>
</dbReference>
<evidence type="ECO:0000256" key="1">
    <source>
        <dbReference type="ARBA" id="ARBA00010876"/>
    </source>
</evidence>